<gene>
    <name evidence="1" type="ORF">S01H1_09020</name>
</gene>
<reference evidence="1" key="1">
    <citation type="journal article" date="2014" name="Front. Microbiol.">
        <title>High frequency of phylogenetically diverse reductive dehalogenase-homologous genes in deep subseafloor sedimentary metagenomes.</title>
        <authorList>
            <person name="Kawai M."/>
            <person name="Futagami T."/>
            <person name="Toyoda A."/>
            <person name="Takaki Y."/>
            <person name="Nishi S."/>
            <person name="Hori S."/>
            <person name="Arai W."/>
            <person name="Tsubouchi T."/>
            <person name="Morono Y."/>
            <person name="Uchiyama I."/>
            <person name="Ito T."/>
            <person name="Fujiyama A."/>
            <person name="Inagaki F."/>
            <person name="Takami H."/>
        </authorList>
    </citation>
    <scope>NUCLEOTIDE SEQUENCE</scope>
    <source>
        <strain evidence="1">Expedition CK06-06</strain>
    </source>
</reference>
<name>X0TXU6_9ZZZZ</name>
<dbReference type="EMBL" id="BARS01004616">
    <property type="protein sequence ID" value="GAF80950.1"/>
    <property type="molecule type" value="Genomic_DNA"/>
</dbReference>
<evidence type="ECO:0000313" key="1">
    <source>
        <dbReference type="EMBL" id="GAF80950.1"/>
    </source>
</evidence>
<comment type="caution">
    <text evidence="1">The sequence shown here is derived from an EMBL/GenBank/DDBJ whole genome shotgun (WGS) entry which is preliminary data.</text>
</comment>
<accession>X0TXU6</accession>
<proteinExistence type="predicted"/>
<dbReference type="AlphaFoldDB" id="X0TXU6"/>
<organism evidence="1">
    <name type="scientific">marine sediment metagenome</name>
    <dbReference type="NCBI Taxonomy" id="412755"/>
    <lineage>
        <taxon>unclassified sequences</taxon>
        <taxon>metagenomes</taxon>
        <taxon>ecological metagenomes</taxon>
    </lineage>
</organism>
<sequence length="53" mass="6034">AGWGSDCFYSLDNGLRFTCSAEAYRRRRQAQADVIPFITSLTTAPEKNIQDYE</sequence>
<feature type="non-terminal residue" evidence="1">
    <location>
        <position position="1"/>
    </location>
</feature>
<protein>
    <submittedName>
        <fullName evidence="1">Uncharacterized protein</fullName>
    </submittedName>
</protein>